<feature type="region of interest" description="Disordered" evidence="7">
    <location>
        <begin position="266"/>
        <end position="400"/>
    </location>
</feature>
<evidence type="ECO:0000256" key="5">
    <source>
        <dbReference type="ARBA" id="ARBA00023157"/>
    </source>
</evidence>
<sequence length="446" mass="49942">MDLCKALLLFLISNCVTMTLSLSTCTTVDIDHIKKKRVEAIRGQILSKLRLTSPPQTIGTNQVPLQVLALYNSTKELIEELGRDRQQSCGQDNTETEYYAKEIYKFNMINGPPENNDLCPKSITSKLFRFNVSEMEKNSTNLFRAEFRALRIPNSSSRRNEQRIELYQILQKDDHIAKQRYIGGKNVLTKGTPEWISFDVTETVREWLMYRQTNLGLEISVHCPCHTFSPNGDIDEKVHELLEVKFKAPQPLQHPEPRGVRLALLRAPGPGAPHHPVLRGPHAQGGAALQHDRQVLQVQLDGRTPDRRPTLTKRAPPPPTPQPHPSAVRREDPGPLTDLDQERPPPHQPHPSAVRQEESRTSDRPLPSPPPIKSDPPPPQLISRVGGGGKHHSGGMAGGGRDGVRGVCCPLHEYLCPPPPSRSPHRHLMLPLPLPPPLSLTWKPVR</sequence>
<dbReference type="Pfam" id="PF00688">
    <property type="entry name" value="TGFb_propeptide"/>
    <property type="match status" value="1"/>
</dbReference>
<dbReference type="PRINTS" id="PR01423">
    <property type="entry name" value="TGFBETA"/>
</dbReference>
<feature type="compositionally biased region" description="Pro residues" evidence="7">
    <location>
        <begin position="315"/>
        <end position="324"/>
    </location>
</feature>
<dbReference type="InterPro" id="IPR015618">
    <property type="entry name" value="TGFB3"/>
</dbReference>
<dbReference type="FunFam" id="2.60.120.970:FF:000006">
    <property type="entry name" value="Transforming growth factor beta"/>
    <property type="match status" value="1"/>
</dbReference>
<evidence type="ECO:0000256" key="7">
    <source>
        <dbReference type="SAM" id="MobiDB-lite"/>
    </source>
</evidence>
<feature type="signal peptide" evidence="8">
    <location>
        <begin position="1"/>
        <end position="21"/>
    </location>
</feature>
<dbReference type="GO" id="GO:0008083">
    <property type="term" value="F:growth factor activity"/>
    <property type="evidence" value="ECO:0007669"/>
    <property type="project" value="UniProtKB-KW"/>
</dbReference>
<dbReference type="PRINTS" id="PR01426">
    <property type="entry name" value="TGFBETA3"/>
</dbReference>
<dbReference type="GO" id="GO:0007179">
    <property type="term" value="P:transforming growth factor beta receptor signaling pathway"/>
    <property type="evidence" value="ECO:0007669"/>
    <property type="project" value="TreeGrafter"/>
</dbReference>
<keyword evidence="6" id="KW-0325">Glycoprotein</keyword>
<dbReference type="GO" id="GO:0060218">
    <property type="term" value="P:hematopoietic stem cell differentiation"/>
    <property type="evidence" value="ECO:0007669"/>
    <property type="project" value="Ensembl"/>
</dbReference>
<keyword evidence="8" id="KW-0732">Signal</keyword>
<keyword evidence="4" id="KW-0339">Growth factor</keyword>
<reference evidence="10" key="1">
    <citation type="submission" date="2025-08" db="UniProtKB">
        <authorList>
            <consortium name="Ensembl"/>
        </authorList>
    </citation>
    <scope>IDENTIFICATION</scope>
</reference>
<evidence type="ECO:0000256" key="8">
    <source>
        <dbReference type="SAM" id="SignalP"/>
    </source>
</evidence>
<comment type="subcellular location">
    <subcellularLocation>
        <location evidence="1">Secreted</location>
    </subcellularLocation>
</comment>
<evidence type="ECO:0000256" key="1">
    <source>
        <dbReference type="ARBA" id="ARBA00004613"/>
    </source>
</evidence>
<dbReference type="GO" id="GO:0030278">
    <property type="term" value="P:regulation of ossification"/>
    <property type="evidence" value="ECO:0007669"/>
    <property type="project" value="Ensembl"/>
</dbReference>
<dbReference type="GO" id="GO:0061035">
    <property type="term" value="P:regulation of cartilage development"/>
    <property type="evidence" value="ECO:0007669"/>
    <property type="project" value="Ensembl"/>
</dbReference>
<feature type="compositionally biased region" description="Pro residues" evidence="7">
    <location>
        <begin position="366"/>
        <end position="380"/>
    </location>
</feature>
<dbReference type="InterPro" id="IPR016319">
    <property type="entry name" value="TGF-beta"/>
</dbReference>
<protein>
    <submittedName>
        <fullName evidence="10">Transforming growth factor, beta 3</fullName>
    </submittedName>
</protein>
<feature type="domain" description="TGF-beta propeptide" evidence="9">
    <location>
        <begin position="23"/>
        <end position="224"/>
    </location>
</feature>
<evidence type="ECO:0000259" key="9">
    <source>
        <dbReference type="Pfam" id="PF00688"/>
    </source>
</evidence>
<name>A0A8C5FKV6_GADMO</name>
<dbReference type="GO" id="GO:0042127">
    <property type="term" value="P:regulation of cell population proliferation"/>
    <property type="evidence" value="ECO:0007669"/>
    <property type="project" value="TreeGrafter"/>
</dbReference>
<evidence type="ECO:0000313" key="10">
    <source>
        <dbReference type="Ensembl" id="ENSGMOP00000044301.1"/>
    </source>
</evidence>
<keyword evidence="3" id="KW-0964">Secreted</keyword>
<dbReference type="GO" id="GO:0005160">
    <property type="term" value="F:transforming growth factor beta receptor binding"/>
    <property type="evidence" value="ECO:0007669"/>
    <property type="project" value="InterPro"/>
</dbReference>
<dbReference type="PANTHER" id="PTHR11848:SF34">
    <property type="entry name" value="TRANSFORMING GROWTH FACTOR BETA-3 PROPROTEIN"/>
    <property type="match status" value="1"/>
</dbReference>
<dbReference type="Gene3D" id="2.60.120.970">
    <property type="match status" value="1"/>
</dbReference>
<evidence type="ECO:0000313" key="11">
    <source>
        <dbReference type="Proteomes" id="UP000694546"/>
    </source>
</evidence>
<keyword evidence="11" id="KW-1185">Reference proteome</keyword>
<dbReference type="GO" id="GO:0005125">
    <property type="term" value="F:cytokine activity"/>
    <property type="evidence" value="ECO:0007669"/>
    <property type="project" value="TreeGrafter"/>
</dbReference>
<dbReference type="GO" id="GO:0005615">
    <property type="term" value="C:extracellular space"/>
    <property type="evidence" value="ECO:0007669"/>
    <property type="project" value="InterPro"/>
</dbReference>
<evidence type="ECO:0000256" key="6">
    <source>
        <dbReference type="ARBA" id="ARBA00023180"/>
    </source>
</evidence>
<feature type="chain" id="PRO_5034480590" evidence="8">
    <location>
        <begin position="22"/>
        <end position="446"/>
    </location>
</feature>
<dbReference type="GeneTree" id="ENSGT00940000155747"/>
<evidence type="ECO:0000256" key="3">
    <source>
        <dbReference type="ARBA" id="ARBA00022525"/>
    </source>
</evidence>
<dbReference type="PANTHER" id="PTHR11848">
    <property type="entry name" value="TGF-BETA FAMILY"/>
    <property type="match status" value="1"/>
</dbReference>
<keyword evidence="5" id="KW-1015">Disulfide bond</keyword>
<dbReference type="InterPro" id="IPR001111">
    <property type="entry name" value="TGF-b_propeptide"/>
</dbReference>
<reference evidence="10" key="2">
    <citation type="submission" date="2025-09" db="UniProtKB">
        <authorList>
            <consortium name="Ensembl"/>
        </authorList>
    </citation>
    <scope>IDENTIFICATION</scope>
</reference>
<gene>
    <name evidence="10" type="primary">TGFB3</name>
    <name evidence="10" type="synonym">tgfb3</name>
</gene>
<proteinExistence type="inferred from homology"/>
<dbReference type="Ensembl" id="ENSGMOT00000033052.1">
    <property type="protein sequence ID" value="ENSGMOP00000044301.1"/>
    <property type="gene ID" value="ENSGMOG00000015251.2"/>
</dbReference>
<dbReference type="GO" id="GO:0009887">
    <property type="term" value="P:animal organ morphogenesis"/>
    <property type="evidence" value="ECO:0007669"/>
    <property type="project" value="UniProtKB-ARBA"/>
</dbReference>
<accession>A0A8C5FKV6</accession>
<comment type="similarity">
    <text evidence="2">Belongs to the TGF-beta family.</text>
</comment>
<evidence type="ECO:0000256" key="4">
    <source>
        <dbReference type="ARBA" id="ARBA00023030"/>
    </source>
</evidence>
<dbReference type="InterPro" id="IPR015615">
    <property type="entry name" value="TGF-beta-rel"/>
</dbReference>
<dbReference type="AlphaFoldDB" id="A0A8C5FKV6"/>
<dbReference type="Proteomes" id="UP000694546">
    <property type="component" value="Chromosome 5"/>
</dbReference>
<organism evidence="10 11">
    <name type="scientific">Gadus morhua</name>
    <name type="common">Atlantic cod</name>
    <dbReference type="NCBI Taxonomy" id="8049"/>
    <lineage>
        <taxon>Eukaryota</taxon>
        <taxon>Metazoa</taxon>
        <taxon>Chordata</taxon>
        <taxon>Craniata</taxon>
        <taxon>Vertebrata</taxon>
        <taxon>Euteleostomi</taxon>
        <taxon>Actinopterygii</taxon>
        <taxon>Neopterygii</taxon>
        <taxon>Teleostei</taxon>
        <taxon>Neoteleostei</taxon>
        <taxon>Acanthomorphata</taxon>
        <taxon>Zeiogadaria</taxon>
        <taxon>Gadariae</taxon>
        <taxon>Gadiformes</taxon>
        <taxon>Gadoidei</taxon>
        <taxon>Gadidae</taxon>
        <taxon>Gadus</taxon>
    </lineage>
</organism>
<evidence type="ECO:0000256" key="2">
    <source>
        <dbReference type="ARBA" id="ARBA00006656"/>
    </source>
</evidence>